<comment type="caution">
    <text evidence="2">The sequence shown here is derived from an EMBL/GenBank/DDBJ whole genome shotgun (WGS) entry which is preliminary data.</text>
</comment>
<evidence type="ECO:0000313" key="3">
    <source>
        <dbReference type="Proteomes" id="UP001589733"/>
    </source>
</evidence>
<reference evidence="2 3" key="1">
    <citation type="submission" date="2024-09" db="EMBL/GenBank/DDBJ databases">
        <authorList>
            <person name="Sun Q."/>
            <person name="Mori K."/>
        </authorList>
    </citation>
    <scope>NUCLEOTIDE SEQUENCE [LARGE SCALE GENOMIC DNA]</scope>
    <source>
        <strain evidence="2 3">JCM 13503</strain>
    </source>
</reference>
<evidence type="ECO:0000256" key="1">
    <source>
        <dbReference type="SAM" id="MobiDB-lite"/>
    </source>
</evidence>
<name>A0ABV6AWE4_9DEIO</name>
<keyword evidence="3" id="KW-1185">Reference proteome</keyword>
<protein>
    <recommendedName>
        <fullName evidence="4">Transposase</fullName>
    </recommendedName>
</protein>
<dbReference type="Proteomes" id="UP001589733">
    <property type="component" value="Unassembled WGS sequence"/>
</dbReference>
<accession>A0ABV6AWE4</accession>
<organism evidence="2 3">
    <name type="scientific">Deinococcus oregonensis</name>
    <dbReference type="NCBI Taxonomy" id="1805970"/>
    <lineage>
        <taxon>Bacteria</taxon>
        <taxon>Thermotogati</taxon>
        <taxon>Deinococcota</taxon>
        <taxon>Deinococci</taxon>
        <taxon>Deinococcales</taxon>
        <taxon>Deinococcaceae</taxon>
        <taxon>Deinococcus</taxon>
    </lineage>
</organism>
<gene>
    <name evidence="2" type="ORF">ACFFLM_00745</name>
</gene>
<evidence type="ECO:0008006" key="4">
    <source>
        <dbReference type="Google" id="ProtNLM"/>
    </source>
</evidence>
<proteinExistence type="predicted"/>
<sequence>NAGLDHASGHKAFLSCTLESRTFTTLPARPFPLTIGALINGQPSKRGKTPCNRRPELQAA</sequence>
<evidence type="ECO:0000313" key="2">
    <source>
        <dbReference type="EMBL" id="MFB9990516.1"/>
    </source>
</evidence>
<dbReference type="RefSeq" id="WP_380004506.1">
    <property type="nucleotide sequence ID" value="NZ_JBHLYR010000005.1"/>
</dbReference>
<dbReference type="EMBL" id="JBHLYR010000005">
    <property type="protein sequence ID" value="MFB9990516.1"/>
    <property type="molecule type" value="Genomic_DNA"/>
</dbReference>
<feature type="non-terminal residue" evidence="2">
    <location>
        <position position="1"/>
    </location>
</feature>
<feature type="region of interest" description="Disordered" evidence="1">
    <location>
        <begin position="37"/>
        <end position="60"/>
    </location>
</feature>